<dbReference type="EMBL" id="HBKQ01048505">
    <property type="protein sequence ID" value="CAE2273544.1"/>
    <property type="molecule type" value="Transcribed_RNA"/>
</dbReference>
<accession>A0A6U6IS76</accession>
<organism evidence="2">
    <name type="scientific">Odontella aurita</name>
    <dbReference type="NCBI Taxonomy" id="265563"/>
    <lineage>
        <taxon>Eukaryota</taxon>
        <taxon>Sar</taxon>
        <taxon>Stramenopiles</taxon>
        <taxon>Ochrophyta</taxon>
        <taxon>Bacillariophyta</taxon>
        <taxon>Mediophyceae</taxon>
        <taxon>Biddulphiophycidae</taxon>
        <taxon>Eupodiscales</taxon>
        <taxon>Odontellaceae</taxon>
        <taxon>Odontella</taxon>
    </lineage>
</organism>
<dbReference type="AlphaFoldDB" id="A0A6U6IS76"/>
<evidence type="ECO:0000313" key="1">
    <source>
        <dbReference type="EMBL" id="CAE2273544.1"/>
    </source>
</evidence>
<sequence length="99" mass="10552">MLPYFPECFFRTSELTSAGCSSTDSDLASISKGISEAFERSSDIIEEDSIILSGTALAEEKVIPATEPVLVLIAMAAIAATRATATMVLLCCTVTMFYD</sequence>
<evidence type="ECO:0000313" key="2">
    <source>
        <dbReference type="EMBL" id="CAE2273545.1"/>
    </source>
</evidence>
<proteinExistence type="predicted"/>
<name>A0A6U6IS76_9STRA</name>
<dbReference type="EMBL" id="HBKQ01048506">
    <property type="protein sequence ID" value="CAE2273545.1"/>
    <property type="molecule type" value="Transcribed_RNA"/>
</dbReference>
<protein>
    <submittedName>
        <fullName evidence="2">Uncharacterized protein</fullName>
    </submittedName>
</protein>
<reference evidence="2" key="1">
    <citation type="submission" date="2021-01" db="EMBL/GenBank/DDBJ databases">
        <authorList>
            <person name="Corre E."/>
            <person name="Pelletier E."/>
            <person name="Niang G."/>
            <person name="Scheremetjew M."/>
            <person name="Finn R."/>
            <person name="Kale V."/>
            <person name="Holt S."/>
            <person name="Cochrane G."/>
            <person name="Meng A."/>
            <person name="Brown T."/>
            <person name="Cohen L."/>
        </authorList>
    </citation>
    <scope>NUCLEOTIDE SEQUENCE</scope>
    <source>
        <strain evidence="2">Isolate 1302-5</strain>
    </source>
</reference>
<gene>
    <name evidence="1" type="ORF">OAUR00152_LOCUS33503</name>
    <name evidence="2" type="ORF">OAUR00152_LOCUS33504</name>
</gene>